<dbReference type="EMBL" id="JAPDRQ010000155">
    <property type="protein sequence ID" value="KAJ9653405.1"/>
    <property type="molecule type" value="Genomic_DNA"/>
</dbReference>
<evidence type="ECO:0000313" key="1">
    <source>
        <dbReference type="EMBL" id="KAJ9653405.1"/>
    </source>
</evidence>
<sequence length="463" mass="51682">MLRRGRNVNARQQNISTNASPGLRFEAATTPDFKSPVIISQHLQAAFPKPRRFDVLQWEASLTLFGNTNDFAITESLYQPTLTPNGYKGKTYSLQIRYGLNRNAVRLAFINRIIKQGNDKETIVFGLAFIDRSQPTIQETIRKLDRAHSTSLRNLTTLGQYRSKIKGCKYIRITVSDCGREPDSGNARPSADHVVSMLNGLFMKARDADTLAARFHNLQVRQIQSQRPESVDVTGSTQHSQVHWTISKQPESVQTLTSAEQPEPEVKPVEASTKPDSLNLGTSAAPLPPLIKFEQQLIETVDTIDTTPTTRSTGLTLSANFSSLPTLTQLSHLGTILDAFIPTSAHSSPSSRLSIISATDPAPFDPNHTRIVSGVLLRHCDGQPVPEVIKDAMELYMDALWQARCVKRFDQAAWERWTDKEVRWHHRLSFVVDGGPMVAQEGEETVIMLQRWEDGWEGIFGGV</sequence>
<reference evidence="1" key="1">
    <citation type="submission" date="2022-10" db="EMBL/GenBank/DDBJ databases">
        <title>Culturing micro-colonial fungi from biological soil crusts in the Mojave desert and describing Neophaeococcomyces mojavensis, and introducing the new genera and species Taxawa tesnikishii.</title>
        <authorList>
            <person name="Kurbessoian T."/>
            <person name="Stajich J.E."/>
        </authorList>
    </citation>
    <scope>NUCLEOTIDE SEQUENCE</scope>
    <source>
        <strain evidence="1">JES_112</strain>
    </source>
</reference>
<evidence type="ECO:0000313" key="2">
    <source>
        <dbReference type="Proteomes" id="UP001172386"/>
    </source>
</evidence>
<dbReference type="Proteomes" id="UP001172386">
    <property type="component" value="Unassembled WGS sequence"/>
</dbReference>
<proteinExistence type="predicted"/>
<organism evidence="1 2">
    <name type="scientific">Neophaeococcomyces mojaviensis</name>
    <dbReference type="NCBI Taxonomy" id="3383035"/>
    <lineage>
        <taxon>Eukaryota</taxon>
        <taxon>Fungi</taxon>
        <taxon>Dikarya</taxon>
        <taxon>Ascomycota</taxon>
        <taxon>Pezizomycotina</taxon>
        <taxon>Eurotiomycetes</taxon>
        <taxon>Chaetothyriomycetidae</taxon>
        <taxon>Chaetothyriales</taxon>
        <taxon>Chaetothyriales incertae sedis</taxon>
        <taxon>Neophaeococcomyces</taxon>
    </lineage>
</organism>
<gene>
    <name evidence="1" type="ORF">H2198_007403</name>
</gene>
<protein>
    <submittedName>
        <fullName evidence="1">Uncharacterized protein</fullName>
    </submittedName>
</protein>
<accession>A0ACC3A0B6</accession>
<keyword evidence="2" id="KW-1185">Reference proteome</keyword>
<comment type="caution">
    <text evidence="1">The sequence shown here is derived from an EMBL/GenBank/DDBJ whole genome shotgun (WGS) entry which is preliminary data.</text>
</comment>
<name>A0ACC3A0B6_9EURO</name>